<dbReference type="PANTHER" id="PTHR32089:SF112">
    <property type="entry name" value="LYSOZYME-LIKE PROTEIN-RELATED"/>
    <property type="match status" value="1"/>
</dbReference>
<protein>
    <submittedName>
        <fullName evidence="6">Methyl-accepting chemotaxis protein</fullName>
    </submittedName>
</protein>
<dbReference type="Pfam" id="PF00015">
    <property type="entry name" value="MCPsignal"/>
    <property type="match status" value="1"/>
</dbReference>
<dbReference type="SMART" id="SM00283">
    <property type="entry name" value="MA"/>
    <property type="match status" value="1"/>
</dbReference>
<comment type="caution">
    <text evidence="6">The sequence shown here is derived from an EMBL/GenBank/DDBJ whole genome shotgun (WGS) entry which is preliminary data.</text>
</comment>
<name>A0A7X8TV23_9VIBR</name>
<keyword evidence="2 3" id="KW-0807">Transducer</keyword>
<evidence type="ECO:0000256" key="4">
    <source>
        <dbReference type="SAM" id="Phobius"/>
    </source>
</evidence>
<dbReference type="GO" id="GO:0016020">
    <property type="term" value="C:membrane"/>
    <property type="evidence" value="ECO:0007669"/>
    <property type="project" value="UniProtKB-SubCell"/>
</dbReference>
<keyword evidence="7" id="KW-1185">Reference proteome</keyword>
<dbReference type="AlphaFoldDB" id="A0A7X8TV23"/>
<evidence type="ECO:0000256" key="3">
    <source>
        <dbReference type="PROSITE-ProRule" id="PRU00284"/>
    </source>
</evidence>
<dbReference type="SUPFAM" id="SSF58104">
    <property type="entry name" value="Methyl-accepting chemotaxis protein (MCP) signaling domain"/>
    <property type="match status" value="1"/>
</dbReference>
<feature type="transmembrane region" description="Helical" evidence="4">
    <location>
        <begin position="312"/>
        <end position="332"/>
    </location>
</feature>
<keyword evidence="4" id="KW-1133">Transmembrane helix</keyword>
<reference evidence="6 7" key="1">
    <citation type="submission" date="2020-04" db="EMBL/GenBank/DDBJ databases">
        <title>Vibrio sp. SM6, a novel species isolated from seawater.</title>
        <authorList>
            <person name="Wang X."/>
        </authorList>
    </citation>
    <scope>NUCLEOTIDE SEQUENCE [LARGE SCALE GENOMIC DNA]</scope>
    <source>
        <strain evidence="6 7">SM6</strain>
    </source>
</reference>
<feature type="domain" description="Methyl-accepting transducer" evidence="5">
    <location>
        <begin position="388"/>
        <end position="624"/>
    </location>
</feature>
<dbReference type="Proteomes" id="UP000535589">
    <property type="component" value="Unassembled WGS sequence"/>
</dbReference>
<sequence length="661" mass="74928">MKVVNQIISAFVAVCTGFGIASVIIQDRSEDSKIEISQAIDNAQEISQFVSRLRQGFMVFDRQVAEVININDVNEFNALISSINNETVLLQKKYINIDNSLTQLNDFIKEEDLNILFSNVSSLMSTKNSLIDINNRINYWRDELENIVSANRVLIEKISKFAKHDEFLIMDISAYTEKMNLLLVLANRVVLTNDYNKVTSLASQIKFTLNELNDDHKYLISEMPQFKAEEDLINNHIIMGNLLSDKSGISVEKLNSMKNQETLKELMVDYDKIATNFFNLLNRMSDIAEDNNSSARTHVIKSFDSIIITQKISLIVCFFGVLSIAFLLARSITKPIKYVMSVLDRLSKGDYKQNIMMEGWPGEFELVLKRLSEVISVNNDFINSVRIKNDNILDQSEDNNVSIEDLTRNIYQQEEIVKKIISLIEKVESISSEMNGVAEKSIKYNDAVKDNIDITLSTVQDNVSGNSQLNHLIENSVTAIKRVAKSTDEINQIVNVIDDIANQTNLLALNAAIESARAGEYGRGFAVVADEVRTLAHRTTESTQQIQLMIESLQAVSEDAVKSMSLCDDQMKANSRLIDKTNSAMDEINESMKLLYDENNIIKDLSNSQRISYERMSSSIEEISSSIKINDMKLKRINCNSKDLVELISLQQQKIMWFKTP</sequence>
<accession>A0A7X8TV23</accession>
<dbReference type="PANTHER" id="PTHR32089">
    <property type="entry name" value="METHYL-ACCEPTING CHEMOTAXIS PROTEIN MCPB"/>
    <property type="match status" value="1"/>
</dbReference>
<keyword evidence="4" id="KW-0812">Transmembrane</keyword>
<gene>
    <name evidence="6" type="ORF">HGP28_18635</name>
</gene>
<comment type="subcellular location">
    <subcellularLocation>
        <location evidence="1">Membrane</location>
    </subcellularLocation>
</comment>
<organism evidence="6 7">
    <name type="scientific">Vibrio agarilyticus</name>
    <dbReference type="NCBI Taxonomy" id="2726741"/>
    <lineage>
        <taxon>Bacteria</taxon>
        <taxon>Pseudomonadati</taxon>
        <taxon>Pseudomonadota</taxon>
        <taxon>Gammaproteobacteria</taxon>
        <taxon>Vibrionales</taxon>
        <taxon>Vibrionaceae</taxon>
        <taxon>Vibrio</taxon>
    </lineage>
</organism>
<dbReference type="PROSITE" id="PS50111">
    <property type="entry name" value="CHEMOTAXIS_TRANSDUC_2"/>
    <property type="match status" value="1"/>
</dbReference>
<proteinExistence type="predicted"/>
<evidence type="ECO:0000313" key="6">
    <source>
        <dbReference type="EMBL" id="NLS14878.1"/>
    </source>
</evidence>
<feature type="transmembrane region" description="Helical" evidence="4">
    <location>
        <begin position="6"/>
        <end position="25"/>
    </location>
</feature>
<evidence type="ECO:0000256" key="2">
    <source>
        <dbReference type="ARBA" id="ARBA00023224"/>
    </source>
</evidence>
<dbReference type="RefSeq" id="WP_168837950.1">
    <property type="nucleotide sequence ID" value="NZ_JABAIK010000034.1"/>
</dbReference>
<evidence type="ECO:0000259" key="5">
    <source>
        <dbReference type="PROSITE" id="PS50111"/>
    </source>
</evidence>
<dbReference type="InterPro" id="IPR004089">
    <property type="entry name" value="MCPsignal_dom"/>
</dbReference>
<keyword evidence="4" id="KW-0472">Membrane</keyword>
<dbReference type="EMBL" id="JABAIK010000034">
    <property type="protein sequence ID" value="NLS14878.1"/>
    <property type="molecule type" value="Genomic_DNA"/>
</dbReference>
<dbReference type="Gene3D" id="1.10.287.950">
    <property type="entry name" value="Methyl-accepting chemotaxis protein"/>
    <property type="match status" value="1"/>
</dbReference>
<dbReference type="GO" id="GO:0007165">
    <property type="term" value="P:signal transduction"/>
    <property type="evidence" value="ECO:0007669"/>
    <property type="project" value="UniProtKB-KW"/>
</dbReference>
<evidence type="ECO:0000313" key="7">
    <source>
        <dbReference type="Proteomes" id="UP000535589"/>
    </source>
</evidence>
<dbReference type="GO" id="GO:0006935">
    <property type="term" value="P:chemotaxis"/>
    <property type="evidence" value="ECO:0007669"/>
    <property type="project" value="UniProtKB-ARBA"/>
</dbReference>
<evidence type="ECO:0000256" key="1">
    <source>
        <dbReference type="ARBA" id="ARBA00004370"/>
    </source>
</evidence>